<feature type="compositionally biased region" description="Low complexity" evidence="1">
    <location>
        <begin position="29"/>
        <end position="40"/>
    </location>
</feature>
<evidence type="ECO:0000313" key="2">
    <source>
        <dbReference type="EMBL" id="KAJ7649635.1"/>
    </source>
</evidence>
<organism evidence="2 3">
    <name type="scientific">Roridomyces roridus</name>
    <dbReference type="NCBI Taxonomy" id="1738132"/>
    <lineage>
        <taxon>Eukaryota</taxon>
        <taxon>Fungi</taxon>
        <taxon>Dikarya</taxon>
        <taxon>Basidiomycota</taxon>
        <taxon>Agaricomycotina</taxon>
        <taxon>Agaricomycetes</taxon>
        <taxon>Agaricomycetidae</taxon>
        <taxon>Agaricales</taxon>
        <taxon>Marasmiineae</taxon>
        <taxon>Mycenaceae</taxon>
        <taxon>Roridomyces</taxon>
    </lineage>
</organism>
<dbReference type="EMBL" id="JARKIF010000001">
    <property type="protein sequence ID" value="KAJ7649635.1"/>
    <property type="molecule type" value="Genomic_DNA"/>
</dbReference>
<sequence>MAAHSALVAPPPMAPTIAAPASPVSPTYTDFSSSSSSDFTTEIRSPLDDTFAHHQQQQHDHPGAAYAARSQGHAQNEFFAYQTLPWSSPVDQKKPLASTGYYAANVGFPQQQQQHILPALDLDLAGEYAPYRVVKDYGHHQQAPMYSSNSGIQRSYSAAPTYGYHQVCALASNLITSNVRLVRLSRFPYLSCIAMGRPCFSSRLDSLALAPRGLCLASPPSAAAAAAAPSAAARTCAIPPDTADAARPPAPSLSLAGYLPLLELAAAQCDVLPAADESKRRPALCAFARPAACPARTESEP</sequence>
<reference evidence="2" key="1">
    <citation type="submission" date="2023-03" db="EMBL/GenBank/DDBJ databases">
        <title>Massive genome expansion in bonnet fungi (Mycena s.s.) driven by repeated elements and novel gene families across ecological guilds.</title>
        <authorList>
            <consortium name="Lawrence Berkeley National Laboratory"/>
            <person name="Harder C.B."/>
            <person name="Miyauchi S."/>
            <person name="Viragh M."/>
            <person name="Kuo A."/>
            <person name="Thoen E."/>
            <person name="Andreopoulos B."/>
            <person name="Lu D."/>
            <person name="Skrede I."/>
            <person name="Drula E."/>
            <person name="Henrissat B."/>
            <person name="Morin E."/>
            <person name="Kohler A."/>
            <person name="Barry K."/>
            <person name="LaButti K."/>
            <person name="Morin E."/>
            <person name="Salamov A."/>
            <person name="Lipzen A."/>
            <person name="Mereny Z."/>
            <person name="Hegedus B."/>
            <person name="Baldrian P."/>
            <person name="Stursova M."/>
            <person name="Weitz H."/>
            <person name="Taylor A."/>
            <person name="Grigoriev I.V."/>
            <person name="Nagy L.G."/>
            <person name="Martin F."/>
            <person name="Kauserud H."/>
        </authorList>
    </citation>
    <scope>NUCLEOTIDE SEQUENCE</scope>
    <source>
        <strain evidence="2">9284</strain>
    </source>
</reference>
<dbReference type="AlphaFoldDB" id="A0AAD7G0H9"/>
<gene>
    <name evidence="2" type="ORF">FB45DRAFT_275</name>
</gene>
<protein>
    <submittedName>
        <fullName evidence="2">Uncharacterized protein</fullName>
    </submittedName>
</protein>
<accession>A0AAD7G0H9</accession>
<keyword evidence="3" id="KW-1185">Reference proteome</keyword>
<feature type="region of interest" description="Disordered" evidence="1">
    <location>
        <begin position="1"/>
        <end position="42"/>
    </location>
</feature>
<proteinExistence type="predicted"/>
<evidence type="ECO:0000313" key="3">
    <source>
        <dbReference type="Proteomes" id="UP001221142"/>
    </source>
</evidence>
<evidence type="ECO:0000256" key="1">
    <source>
        <dbReference type="SAM" id="MobiDB-lite"/>
    </source>
</evidence>
<name>A0AAD7G0H9_9AGAR</name>
<dbReference type="Proteomes" id="UP001221142">
    <property type="component" value="Unassembled WGS sequence"/>
</dbReference>
<comment type="caution">
    <text evidence="2">The sequence shown here is derived from an EMBL/GenBank/DDBJ whole genome shotgun (WGS) entry which is preliminary data.</text>
</comment>